<dbReference type="GO" id="GO:0016787">
    <property type="term" value="F:hydrolase activity"/>
    <property type="evidence" value="ECO:0007669"/>
    <property type="project" value="UniProtKB-KW"/>
</dbReference>
<proteinExistence type="predicted"/>
<dbReference type="RefSeq" id="WP_003053022.1">
    <property type="nucleotide sequence ID" value="NZ_JAIEZU010000042.1"/>
</dbReference>
<organism evidence="1 2">
    <name type="scientific">Streptococcus dysgalactiae subsp. dysgalactiae</name>
    <dbReference type="NCBI Taxonomy" id="99822"/>
    <lineage>
        <taxon>Bacteria</taxon>
        <taxon>Bacillati</taxon>
        <taxon>Bacillota</taxon>
        <taxon>Bacilli</taxon>
        <taxon>Lactobacillales</taxon>
        <taxon>Streptococcaceae</taxon>
        <taxon>Streptococcus</taxon>
    </lineage>
</organism>
<gene>
    <name evidence="1" type="ORF">NCTC4670_00162</name>
</gene>
<sequence length="58" mass="6488">MTQTAIDKHAHLWSDECLDLLESLDGKGIAIAKKFNVSEEPQDLAKRLDMIDKAGVDY</sequence>
<accession>A0A380JQM5</accession>
<protein>
    <submittedName>
        <fullName evidence="1">Amidohydrolase</fullName>
    </submittedName>
</protein>
<dbReference type="Proteomes" id="UP000254797">
    <property type="component" value="Unassembled WGS sequence"/>
</dbReference>
<name>A0A380JQM5_STRDY</name>
<dbReference type="EMBL" id="UHFG01000004">
    <property type="protein sequence ID" value="SUN46946.1"/>
    <property type="molecule type" value="Genomic_DNA"/>
</dbReference>
<evidence type="ECO:0000313" key="2">
    <source>
        <dbReference type="Proteomes" id="UP000254797"/>
    </source>
</evidence>
<keyword evidence="1" id="KW-0378">Hydrolase</keyword>
<evidence type="ECO:0000313" key="1">
    <source>
        <dbReference type="EMBL" id="SUN46946.1"/>
    </source>
</evidence>
<reference evidence="1 2" key="1">
    <citation type="submission" date="2018-06" db="EMBL/GenBank/DDBJ databases">
        <authorList>
            <consortium name="Pathogen Informatics"/>
            <person name="Doyle S."/>
        </authorList>
    </citation>
    <scope>NUCLEOTIDE SEQUENCE [LARGE SCALE GENOMIC DNA]</scope>
    <source>
        <strain evidence="1 2">NCTC4670</strain>
    </source>
</reference>
<dbReference type="AlphaFoldDB" id="A0A380JQM5"/>